<evidence type="ECO:0000313" key="2">
    <source>
        <dbReference type="Proteomes" id="UP000281553"/>
    </source>
</evidence>
<dbReference type="SUPFAM" id="SSF48425">
    <property type="entry name" value="Sec7 domain"/>
    <property type="match status" value="1"/>
</dbReference>
<proteinExistence type="predicted"/>
<dbReference type="InterPro" id="IPR023394">
    <property type="entry name" value="Sec7_C_sf"/>
</dbReference>
<keyword evidence="2" id="KW-1185">Reference proteome</keyword>
<sequence length="63" mass="7097">MAYAAILLNTTLHNCNAKNQTNALADEKTFVRTMLEFDKDTNLSEDIIKVSDRPVCVLLWVLA</sequence>
<name>A0A3P7P510_DIBLA</name>
<dbReference type="InterPro" id="IPR035999">
    <property type="entry name" value="Sec7_dom_sf"/>
</dbReference>
<evidence type="ECO:0008006" key="3">
    <source>
        <dbReference type="Google" id="ProtNLM"/>
    </source>
</evidence>
<gene>
    <name evidence="1" type="ORF">DILT_LOCUS19216</name>
</gene>
<organism evidence="1 2">
    <name type="scientific">Dibothriocephalus latus</name>
    <name type="common">Fish tapeworm</name>
    <name type="synonym">Diphyllobothrium latum</name>
    <dbReference type="NCBI Taxonomy" id="60516"/>
    <lineage>
        <taxon>Eukaryota</taxon>
        <taxon>Metazoa</taxon>
        <taxon>Spiralia</taxon>
        <taxon>Lophotrochozoa</taxon>
        <taxon>Platyhelminthes</taxon>
        <taxon>Cestoda</taxon>
        <taxon>Eucestoda</taxon>
        <taxon>Diphyllobothriidea</taxon>
        <taxon>Diphyllobothriidae</taxon>
        <taxon>Dibothriocephalus</taxon>
    </lineage>
</organism>
<dbReference type="GO" id="GO:0032012">
    <property type="term" value="P:regulation of ARF protein signal transduction"/>
    <property type="evidence" value="ECO:0007669"/>
    <property type="project" value="InterPro"/>
</dbReference>
<evidence type="ECO:0000313" key="1">
    <source>
        <dbReference type="EMBL" id="VDN43908.1"/>
    </source>
</evidence>
<dbReference type="AlphaFoldDB" id="A0A3P7P510"/>
<dbReference type="EMBL" id="UYRU01109557">
    <property type="protein sequence ID" value="VDN43908.1"/>
    <property type="molecule type" value="Genomic_DNA"/>
</dbReference>
<dbReference type="Proteomes" id="UP000281553">
    <property type="component" value="Unassembled WGS sequence"/>
</dbReference>
<dbReference type="GO" id="GO:0005085">
    <property type="term" value="F:guanyl-nucleotide exchange factor activity"/>
    <property type="evidence" value="ECO:0007669"/>
    <property type="project" value="InterPro"/>
</dbReference>
<reference evidence="1 2" key="1">
    <citation type="submission" date="2018-11" db="EMBL/GenBank/DDBJ databases">
        <authorList>
            <consortium name="Pathogen Informatics"/>
        </authorList>
    </citation>
    <scope>NUCLEOTIDE SEQUENCE [LARGE SCALE GENOMIC DNA]</scope>
</reference>
<accession>A0A3P7P510</accession>
<dbReference type="OrthoDB" id="430364at2759"/>
<protein>
    <recommendedName>
        <fullName evidence="3">SEC7 domain-containing protein</fullName>
    </recommendedName>
</protein>
<dbReference type="Gene3D" id="1.10.1000.11">
    <property type="entry name" value="Arf Nucleotide-binding Site Opener,domain 2"/>
    <property type="match status" value="1"/>
</dbReference>